<protein>
    <submittedName>
        <fullName evidence="1">Phosphodiesterase</fullName>
    </submittedName>
</protein>
<dbReference type="EMBL" id="BHYK01000012">
    <property type="protein sequence ID" value="GCD10842.1"/>
    <property type="molecule type" value="Genomic_DNA"/>
</dbReference>
<dbReference type="AlphaFoldDB" id="A0A401UMU1"/>
<sequence length="420" mass="49083">MINKKSIEEVGKSKYKECTIPLYDSYCFSNIFGSIKHLFDIPSDKKLPKDTLGNSKDSTSKIVFFLVDAFGWCFYEKYKKSSSFLREIEKGGIVSKLTSQFPSTTTAHVTTALSGEPVYEHGLYEWFYYEPEADDIITAFLFKEARKKGIETLKNRNIEPKRFLPEKSFFKDLLENGIKSTVYQPCFINDSTYSNVMCKDATVKGYHEYEDLFESLSKDLTKNNDKEYYYVYLPEIDSIAHEKGNCSEEFKEAIEKLLKHMDKFYEKGKESFKNTAVMISADHGQVDTDLSTKYYLNDIMPDIDKYLKKNKNNDLISPTGFCRDLFLHVKEEHLFTVKKMIEKQLKDIVCVYTFDELKERGFFGHPSQRMIERCGNLILLPKDNNHIWWYEKDIFELSFIGVHGGASKNEMEIPLLFYRF</sequence>
<dbReference type="Proteomes" id="UP000287872">
    <property type="component" value="Unassembled WGS sequence"/>
</dbReference>
<dbReference type="OrthoDB" id="9779267at2"/>
<dbReference type="PANTHER" id="PTHR10151:SF120">
    <property type="entry name" value="BIS(5'-ADENOSYL)-TRIPHOSPHATASE"/>
    <property type="match status" value="1"/>
</dbReference>
<keyword evidence="2" id="KW-1185">Reference proteome</keyword>
<dbReference type="GO" id="GO:0016787">
    <property type="term" value="F:hydrolase activity"/>
    <property type="evidence" value="ECO:0007669"/>
    <property type="project" value="UniProtKB-ARBA"/>
</dbReference>
<evidence type="ECO:0000313" key="2">
    <source>
        <dbReference type="Proteomes" id="UP000287872"/>
    </source>
</evidence>
<dbReference type="InterPro" id="IPR002591">
    <property type="entry name" value="Phosphodiest/P_Trfase"/>
</dbReference>
<gene>
    <name evidence="1" type="ORF">Ctaglu_24650</name>
</gene>
<comment type="caution">
    <text evidence="1">The sequence shown here is derived from an EMBL/GenBank/DDBJ whole genome shotgun (WGS) entry which is preliminary data.</text>
</comment>
<proteinExistence type="predicted"/>
<dbReference type="PANTHER" id="PTHR10151">
    <property type="entry name" value="ECTONUCLEOTIDE PYROPHOSPHATASE/PHOSPHODIESTERASE"/>
    <property type="match status" value="1"/>
</dbReference>
<dbReference type="Gene3D" id="3.40.720.10">
    <property type="entry name" value="Alkaline Phosphatase, subunit A"/>
    <property type="match status" value="1"/>
</dbReference>
<dbReference type="Pfam" id="PF01663">
    <property type="entry name" value="Phosphodiest"/>
    <property type="match status" value="1"/>
</dbReference>
<name>A0A401UMU1_9CLOT</name>
<reference evidence="1 2" key="1">
    <citation type="submission" date="2018-11" db="EMBL/GenBank/DDBJ databases">
        <title>Genome sequencing and assembly of Clostridium tagluense strain A121.</title>
        <authorList>
            <person name="Murakami T."/>
            <person name="Segawa T."/>
            <person name="Shcherbakova V.A."/>
            <person name="Mori H."/>
            <person name="Yoshimura Y."/>
        </authorList>
    </citation>
    <scope>NUCLEOTIDE SEQUENCE [LARGE SCALE GENOMIC DNA]</scope>
    <source>
        <strain evidence="1 2">A121</strain>
    </source>
</reference>
<dbReference type="InterPro" id="IPR017850">
    <property type="entry name" value="Alkaline_phosphatase_core_sf"/>
</dbReference>
<dbReference type="RefSeq" id="WP_125002102.1">
    <property type="nucleotide sequence ID" value="NZ_BHYK01000012.1"/>
</dbReference>
<accession>A0A401UMU1</accession>
<organism evidence="1 2">
    <name type="scientific">Clostridium tagluense</name>
    <dbReference type="NCBI Taxonomy" id="360422"/>
    <lineage>
        <taxon>Bacteria</taxon>
        <taxon>Bacillati</taxon>
        <taxon>Bacillota</taxon>
        <taxon>Clostridia</taxon>
        <taxon>Eubacteriales</taxon>
        <taxon>Clostridiaceae</taxon>
        <taxon>Clostridium</taxon>
    </lineage>
</organism>
<dbReference type="SUPFAM" id="SSF53649">
    <property type="entry name" value="Alkaline phosphatase-like"/>
    <property type="match status" value="1"/>
</dbReference>
<evidence type="ECO:0000313" key="1">
    <source>
        <dbReference type="EMBL" id="GCD10842.1"/>
    </source>
</evidence>